<dbReference type="Proteomes" id="UP000830835">
    <property type="component" value="Unassembled WGS sequence"/>
</dbReference>
<dbReference type="InterPro" id="IPR003790">
    <property type="entry name" value="GHL10"/>
</dbReference>
<comment type="caution">
    <text evidence="3">The sequence shown here is derived from an EMBL/GenBank/DDBJ whole genome shotgun (WGS) entry which is preliminary data.</text>
</comment>
<dbReference type="PANTHER" id="PTHR43405:SF1">
    <property type="entry name" value="GLYCOSYL HYDROLASE DIGH"/>
    <property type="match status" value="1"/>
</dbReference>
<dbReference type="EMBL" id="JAFIRA010000028">
    <property type="protein sequence ID" value="MCJ2543439.1"/>
    <property type="molecule type" value="Genomic_DNA"/>
</dbReference>
<reference evidence="3" key="1">
    <citation type="submission" date="2021-02" db="EMBL/GenBank/DDBJ databases">
        <title>The CRISPR/cas machinery reduction and long-range gene transfer in the hot spring cyanobacterium Synechococcus.</title>
        <authorList>
            <person name="Dvorak P."/>
            <person name="Jahodarova E."/>
            <person name="Hasler P."/>
            <person name="Poulickova A."/>
        </authorList>
    </citation>
    <scope>NUCLEOTIDE SEQUENCE</scope>
    <source>
        <strain evidence="3">Rupite</strain>
    </source>
</reference>
<organism evidence="3 4">
    <name type="scientific">Thermostichus vulcanus str. 'Rupite'</name>
    <dbReference type="NCBI Taxonomy" id="2813851"/>
    <lineage>
        <taxon>Bacteria</taxon>
        <taxon>Bacillati</taxon>
        <taxon>Cyanobacteriota</taxon>
        <taxon>Cyanophyceae</taxon>
        <taxon>Thermostichales</taxon>
        <taxon>Thermostichaceae</taxon>
        <taxon>Thermostichus</taxon>
    </lineage>
</organism>
<evidence type="ECO:0000313" key="4">
    <source>
        <dbReference type="Proteomes" id="UP000830835"/>
    </source>
</evidence>
<evidence type="ECO:0000256" key="1">
    <source>
        <dbReference type="ARBA" id="ARBA00022729"/>
    </source>
</evidence>
<sequence length="485" mass="54360">MPEAVWGDPSCGLPEAERLEKQRLLEASSTHPEAAEQYRALIGSHAQHLQACRAQTWPQTQAVWLRLYDTDALPGVLDEVLDRIVNRGYNQVFVETFYDGRVLLPEADNPTPWRSVLQEAVAAGILPADTDLLAEVIEKGHARGLQVHAWMFAMNFGYSFSERADRAPLLARNGWGETSIAQARFDPGLLVDGQAFYEDAYETEHLFVDPYHPQARQDLITAITAILARQPDGILLDYIRFPTAVGADKWVSHPHELWIHAEASRSALLDRMGRRRERELMHRYLQSGFLSAADVAQVDSQYADEPLPSVLDRLRTHARRAQRYEAQFWQQAVDHALQGVIDFLAAVAEPVLAEGIPVAAVFFPGGNRIQAGAYNAKLQPWDRFPAPIERHPMSYAICGDNNATCVADQVGEVISKTPVGTPICPVLAGTWGQPFGGHASLEIQMETLKSRYPQLECVSHFVYSWMEPDSDRDRKFRLQAQTRGF</sequence>
<dbReference type="SUPFAM" id="SSF51445">
    <property type="entry name" value="(Trans)glycosidases"/>
    <property type="match status" value="1"/>
</dbReference>
<proteinExistence type="predicted"/>
<evidence type="ECO:0000313" key="3">
    <source>
        <dbReference type="EMBL" id="MCJ2543439.1"/>
    </source>
</evidence>
<keyword evidence="4" id="KW-1185">Reference proteome</keyword>
<dbReference type="Pfam" id="PF02638">
    <property type="entry name" value="GHL10"/>
    <property type="match status" value="1"/>
</dbReference>
<dbReference type="InterPro" id="IPR017853">
    <property type="entry name" value="GH"/>
</dbReference>
<dbReference type="PANTHER" id="PTHR43405">
    <property type="entry name" value="GLYCOSYL HYDROLASE DIGH"/>
    <property type="match status" value="1"/>
</dbReference>
<dbReference type="Gene3D" id="3.20.20.80">
    <property type="entry name" value="Glycosidases"/>
    <property type="match status" value="1"/>
</dbReference>
<feature type="domain" description="Glycosyl hydrolase-like 10" evidence="2">
    <location>
        <begin position="79"/>
        <end position="249"/>
    </location>
</feature>
<dbReference type="InterPro" id="IPR052177">
    <property type="entry name" value="Divisome_Glycosyl_Hydrolase"/>
</dbReference>
<name>A0ABT0CCB9_THEVL</name>
<evidence type="ECO:0000259" key="2">
    <source>
        <dbReference type="Pfam" id="PF02638"/>
    </source>
</evidence>
<gene>
    <name evidence="3" type="ORF">JX360_11050</name>
</gene>
<keyword evidence="1" id="KW-0732">Signal</keyword>
<protein>
    <submittedName>
        <fullName evidence="3">Family 10 glycosylhydrolase</fullName>
    </submittedName>
</protein>
<accession>A0ABT0CCB9</accession>